<dbReference type="GO" id="GO:0051537">
    <property type="term" value="F:2 iron, 2 sulfur cluster binding"/>
    <property type="evidence" value="ECO:0007669"/>
    <property type="project" value="UniProtKB-UniRule"/>
</dbReference>
<feature type="binding site" evidence="11">
    <location>
        <position position="163"/>
    </location>
    <ligand>
        <name>pyridoxal 5'-phosphate</name>
        <dbReference type="ChEBI" id="CHEBI:597326"/>
    </ligand>
</feature>
<organism evidence="14 15">
    <name type="scientific">Candidatus Nealsonbacteria bacterium CG10_big_fil_rev_8_21_14_0_10_37_25</name>
    <dbReference type="NCBI Taxonomy" id="1974711"/>
    <lineage>
        <taxon>Bacteria</taxon>
        <taxon>Candidatus Nealsoniibacteriota</taxon>
    </lineage>
</organism>
<keyword evidence="7 11" id="KW-0663">Pyridoxal phosphate</keyword>
<dbReference type="PIRSF" id="PIRSF005572">
    <property type="entry name" value="NifS"/>
    <property type="match status" value="1"/>
</dbReference>
<evidence type="ECO:0000313" key="14">
    <source>
        <dbReference type="EMBL" id="PIR71426.1"/>
    </source>
</evidence>
<comment type="cofactor">
    <cofactor evidence="1 11 12">
        <name>pyridoxal 5'-phosphate</name>
        <dbReference type="ChEBI" id="CHEBI:597326"/>
    </cofactor>
</comment>
<dbReference type="HAMAP" id="MF_00331">
    <property type="entry name" value="Cys_desulf_IscS"/>
    <property type="match status" value="1"/>
</dbReference>
<feature type="binding site" evidence="11">
    <location>
        <begin position="211"/>
        <end position="213"/>
    </location>
    <ligand>
        <name>pyridoxal 5'-phosphate</name>
        <dbReference type="ChEBI" id="CHEBI:597326"/>
    </ligand>
</feature>
<feature type="binding site" evidence="11">
    <location>
        <begin position="83"/>
        <end position="84"/>
    </location>
    <ligand>
        <name>pyridoxal 5'-phosphate</name>
        <dbReference type="ChEBI" id="CHEBI:597326"/>
    </ligand>
</feature>
<keyword evidence="8 11" id="KW-0408">Iron</keyword>
<protein>
    <recommendedName>
        <fullName evidence="11">Cysteine desulfurase IscS</fullName>
        <ecNumber evidence="11">2.8.1.7</ecNumber>
    </recommendedName>
</protein>
<sequence length="411" mass="45647">MKKNLKISNGVKNKRIYFDYAATTQVDPRVLRTFLPYFSEKFGNTMSLHSFGQEAKQALEESREIVADLMKAKPKEIIFTSSATESNNLALKGMAFANRKKGRHIIISQIEHPCIMECSKWLEKEGFEITRLPVDEYGLVNLGHLKKAIKKDTILVSIIHASNEIGTIQPIEEIGKICQEKGVYFHTDTAQSFGKIPIDVNKMNIDLLSASSHKMYGPKGAACLFVREGTKIEPLLHGGGHEAGLRSSTVNVAAIVGFAEACKLCKKEMRKEAKRLRKLQDKLIKGVLEKIPDSYLNGHPKMRLPNNANFSFSFVEGESIVIQLDLLGIAASTGSACATAKLEPSHVLLAIGLKPPLAHGSLRLTLGRWTTEKEINYLLKVLPEIIKKLRKISPFKTTTRPPRPPSLRLGP</sequence>
<evidence type="ECO:0000256" key="12">
    <source>
        <dbReference type="RuleBase" id="RU004504"/>
    </source>
</evidence>
<feature type="active site" description="Cysteine persulfide intermediate" evidence="11">
    <location>
        <position position="337"/>
    </location>
</feature>
<proteinExistence type="inferred from homology"/>
<name>A0A2H0TIQ0_9BACT</name>
<feature type="modified residue" description="N6-(pyridoxal phosphate)lysine" evidence="11">
    <location>
        <position position="214"/>
    </location>
</feature>
<keyword evidence="9 11" id="KW-0411">Iron-sulfur</keyword>
<feature type="domain" description="Aminotransferase class V" evidence="13">
    <location>
        <begin position="16"/>
        <end position="378"/>
    </location>
</feature>
<gene>
    <name evidence="14" type="primary">nifS</name>
    <name evidence="11" type="synonym">iscS</name>
    <name evidence="14" type="ORF">COU43_02775</name>
</gene>
<keyword evidence="5 11" id="KW-0001">2Fe-2S</keyword>
<evidence type="ECO:0000256" key="7">
    <source>
        <dbReference type="ARBA" id="ARBA00022898"/>
    </source>
</evidence>
<feature type="binding site" evidence="11">
    <location>
        <position position="249"/>
    </location>
    <ligand>
        <name>pyridoxal 5'-phosphate</name>
        <dbReference type="ChEBI" id="CHEBI:597326"/>
    </ligand>
</feature>
<comment type="function">
    <text evidence="11">Master enzyme that delivers sulfur to a number of partners involved in Fe-S cluster assembly, tRNA modification or cofactor biosynthesis. Catalyzes the removal of elemental sulfur atoms from cysteine to produce alanine. Functions as a sulfur delivery protein for Fe-S cluster synthesis onto IscU, an Fe-S scaffold assembly protein, as well as other S acceptor proteins.</text>
</comment>
<dbReference type="GO" id="GO:0006520">
    <property type="term" value="P:amino acid metabolic process"/>
    <property type="evidence" value="ECO:0007669"/>
    <property type="project" value="InterPro"/>
</dbReference>
<dbReference type="EC" id="2.8.1.7" evidence="11"/>
<evidence type="ECO:0000256" key="2">
    <source>
        <dbReference type="ARBA" id="ARBA00006490"/>
    </source>
</evidence>
<keyword evidence="6 11" id="KW-0479">Metal-binding</keyword>
<dbReference type="SUPFAM" id="SSF53383">
    <property type="entry name" value="PLP-dependent transferases"/>
    <property type="match status" value="1"/>
</dbReference>
<dbReference type="GO" id="GO:1990221">
    <property type="term" value="C:L-cysteine desulfurase complex"/>
    <property type="evidence" value="ECO:0007669"/>
    <property type="project" value="UniProtKB-ARBA"/>
</dbReference>
<evidence type="ECO:0000256" key="4">
    <source>
        <dbReference type="ARBA" id="ARBA00022679"/>
    </source>
</evidence>
<comment type="similarity">
    <text evidence="2 11">Belongs to the class-V pyridoxal-phosphate-dependent aminotransferase family. NifS/IscS subfamily.</text>
</comment>
<dbReference type="EMBL" id="PFCK01000077">
    <property type="protein sequence ID" value="PIR71426.1"/>
    <property type="molecule type" value="Genomic_DNA"/>
</dbReference>
<dbReference type="InterPro" id="IPR015421">
    <property type="entry name" value="PyrdxlP-dep_Trfase_major"/>
</dbReference>
<comment type="subcellular location">
    <subcellularLocation>
        <location evidence="11">Cytoplasm</location>
    </subcellularLocation>
</comment>
<dbReference type="PANTHER" id="PTHR11601">
    <property type="entry name" value="CYSTEINE DESULFURYLASE FAMILY MEMBER"/>
    <property type="match status" value="1"/>
</dbReference>
<dbReference type="InterPro" id="IPR000192">
    <property type="entry name" value="Aminotrans_V_dom"/>
</dbReference>
<dbReference type="NCBIfam" id="TIGR03402">
    <property type="entry name" value="FeS_nifS"/>
    <property type="match status" value="1"/>
</dbReference>
<evidence type="ECO:0000313" key="15">
    <source>
        <dbReference type="Proteomes" id="UP000228909"/>
    </source>
</evidence>
<dbReference type="Pfam" id="PF00266">
    <property type="entry name" value="Aminotran_5"/>
    <property type="match status" value="1"/>
</dbReference>
<dbReference type="InterPro" id="IPR017772">
    <property type="entry name" value="Cys_deSase_NifS_bac/arc"/>
</dbReference>
<dbReference type="InterPro" id="IPR020578">
    <property type="entry name" value="Aminotrans_V_PyrdxlP_BS"/>
</dbReference>
<dbReference type="GO" id="GO:0044571">
    <property type="term" value="P:[2Fe-2S] cluster assembly"/>
    <property type="evidence" value="ECO:0007669"/>
    <property type="project" value="UniProtKB-UniRule"/>
</dbReference>
<dbReference type="InterPro" id="IPR015424">
    <property type="entry name" value="PyrdxlP-dep_Trfase"/>
</dbReference>
<dbReference type="GO" id="GO:0046872">
    <property type="term" value="F:metal ion binding"/>
    <property type="evidence" value="ECO:0007669"/>
    <property type="project" value="UniProtKB-KW"/>
</dbReference>
<comment type="subunit">
    <text evidence="11">Homodimer. Forms a heterotetramer with IscU, interacts with other sulfur acceptors.</text>
</comment>
<dbReference type="NCBIfam" id="NF002806">
    <property type="entry name" value="PRK02948.1"/>
    <property type="match status" value="1"/>
</dbReference>
<accession>A0A2H0TIQ0</accession>
<feature type="binding site" evidence="11">
    <location>
        <position position="191"/>
    </location>
    <ligand>
        <name>pyridoxal 5'-phosphate</name>
        <dbReference type="ChEBI" id="CHEBI:597326"/>
    </ligand>
</feature>
<reference evidence="15" key="1">
    <citation type="submission" date="2017-09" db="EMBL/GenBank/DDBJ databases">
        <title>Depth-based differentiation of microbial function through sediment-hosted aquifers and enrichment of novel symbionts in the deep terrestrial subsurface.</title>
        <authorList>
            <person name="Probst A.J."/>
            <person name="Ladd B."/>
            <person name="Jarett J.K."/>
            <person name="Geller-Mcgrath D.E."/>
            <person name="Sieber C.M.K."/>
            <person name="Emerson J.B."/>
            <person name="Anantharaman K."/>
            <person name="Thomas B.C."/>
            <person name="Malmstrom R."/>
            <person name="Stieglmeier M."/>
            <person name="Klingl A."/>
            <person name="Woyke T."/>
            <person name="Ryan C.M."/>
            <person name="Banfield J.F."/>
        </authorList>
    </citation>
    <scope>NUCLEOTIDE SEQUENCE [LARGE SCALE GENOMIC DNA]</scope>
</reference>
<comment type="caution">
    <text evidence="14">The sequence shown here is derived from an EMBL/GenBank/DDBJ whole genome shotgun (WGS) entry which is preliminary data.</text>
</comment>
<evidence type="ECO:0000256" key="10">
    <source>
        <dbReference type="ARBA" id="ARBA00050776"/>
    </source>
</evidence>
<dbReference type="PANTHER" id="PTHR11601:SF34">
    <property type="entry name" value="CYSTEINE DESULFURASE"/>
    <property type="match status" value="1"/>
</dbReference>
<dbReference type="GO" id="GO:0030170">
    <property type="term" value="F:pyridoxal phosphate binding"/>
    <property type="evidence" value="ECO:0007669"/>
    <property type="project" value="UniProtKB-UniRule"/>
</dbReference>
<dbReference type="PROSITE" id="PS00595">
    <property type="entry name" value="AA_TRANSFER_CLASS_5"/>
    <property type="match status" value="1"/>
</dbReference>
<dbReference type="InterPro" id="IPR010240">
    <property type="entry name" value="Cys_deSase_IscS"/>
</dbReference>
<evidence type="ECO:0000259" key="13">
    <source>
        <dbReference type="Pfam" id="PF00266"/>
    </source>
</evidence>
<evidence type="ECO:0000256" key="3">
    <source>
        <dbReference type="ARBA" id="ARBA00022490"/>
    </source>
</evidence>
<dbReference type="GO" id="GO:0031071">
    <property type="term" value="F:cysteine desulfurase activity"/>
    <property type="evidence" value="ECO:0007669"/>
    <property type="project" value="UniProtKB-UniRule"/>
</dbReference>
<feature type="binding site" description="via persulfide group" evidence="11">
    <location>
        <position position="337"/>
    </location>
    <ligand>
        <name>[2Fe-2S] cluster</name>
        <dbReference type="ChEBI" id="CHEBI:190135"/>
        <note>ligand shared with IscU</note>
    </ligand>
</feature>
<dbReference type="InterPro" id="IPR016454">
    <property type="entry name" value="Cysteine_dSase"/>
</dbReference>
<evidence type="ECO:0000256" key="11">
    <source>
        <dbReference type="HAMAP-Rule" id="MF_00331"/>
    </source>
</evidence>
<comment type="pathway">
    <text evidence="11">Cofactor biosynthesis; iron-sulfur cluster biosynthesis.</text>
</comment>
<keyword evidence="3 11" id="KW-0963">Cytoplasm</keyword>
<keyword evidence="4 11" id="KW-0808">Transferase</keyword>
<dbReference type="Proteomes" id="UP000228909">
    <property type="component" value="Unassembled WGS sequence"/>
</dbReference>
<dbReference type="Gene3D" id="3.40.640.10">
    <property type="entry name" value="Type I PLP-dependent aspartate aminotransferase-like (Major domain)"/>
    <property type="match status" value="1"/>
</dbReference>
<dbReference type="FunFam" id="3.40.640.10:FF:000003">
    <property type="entry name" value="Cysteine desulfurase IscS"/>
    <property type="match status" value="1"/>
</dbReference>
<comment type="catalytic activity">
    <reaction evidence="10 11">
        <text>(sulfur carrier)-H + L-cysteine = (sulfur carrier)-SH + L-alanine</text>
        <dbReference type="Rhea" id="RHEA:43892"/>
        <dbReference type="Rhea" id="RHEA-COMP:14737"/>
        <dbReference type="Rhea" id="RHEA-COMP:14739"/>
        <dbReference type="ChEBI" id="CHEBI:29917"/>
        <dbReference type="ChEBI" id="CHEBI:35235"/>
        <dbReference type="ChEBI" id="CHEBI:57972"/>
        <dbReference type="ChEBI" id="CHEBI:64428"/>
        <dbReference type="EC" id="2.8.1.7"/>
    </reaction>
</comment>
<dbReference type="AlphaFoldDB" id="A0A2H0TIQ0"/>
<evidence type="ECO:0000256" key="6">
    <source>
        <dbReference type="ARBA" id="ARBA00022723"/>
    </source>
</evidence>
<dbReference type="UniPathway" id="UPA00266"/>
<evidence type="ECO:0000256" key="8">
    <source>
        <dbReference type="ARBA" id="ARBA00023004"/>
    </source>
</evidence>
<dbReference type="InterPro" id="IPR015422">
    <property type="entry name" value="PyrdxlP-dep_Trfase_small"/>
</dbReference>
<evidence type="ECO:0000256" key="9">
    <source>
        <dbReference type="ARBA" id="ARBA00023014"/>
    </source>
</evidence>
<dbReference type="Gene3D" id="3.90.1150.10">
    <property type="entry name" value="Aspartate Aminotransferase, domain 1"/>
    <property type="match status" value="1"/>
</dbReference>
<evidence type="ECO:0000256" key="5">
    <source>
        <dbReference type="ARBA" id="ARBA00022714"/>
    </source>
</evidence>
<evidence type="ECO:0000256" key="1">
    <source>
        <dbReference type="ARBA" id="ARBA00001933"/>
    </source>
</evidence>